<dbReference type="EMBL" id="AZHD01000018">
    <property type="protein sequence ID" value="OAA55957.1"/>
    <property type="molecule type" value="Genomic_DNA"/>
</dbReference>
<dbReference type="CDD" id="cd15832">
    <property type="entry name" value="SNAP"/>
    <property type="match status" value="1"/>
</dbReference>
<dbReference type="FunFam" id="1.25.40.10:FF:000049">
    <property type="entry name" value="Alpha-soluble NSF attachment protein-like"/>
    <property type="match status" value="1"/>
</dbReference>
<evidence type="ECO:0000256" key="3">
    <source>
        <dbReference type="ARBA" id="ARBA00022448"/>
    </source>
</evidence>
<reference evidence="8 9" key="1">
    <citation type="journal article" date="2016" name="Genome Biol. Evol.">
        <title>Divergent and convergent evolution of fungal pathogenicity.</title>
        <authorList>
            <person name="Shang Y."/>
            <person name="Xiao G."/>
            <person name="Zheng P."/>
            <person name="Cen K."/>
            <person name="Zhan S."/>
            <person name="Wang C."/>
        </authorList>
    </citation>
    <scope>NUCLEOTIDE SEQUENCE [LARGE SCALE GENOMIC DNA]</scope>
    <source>
        <strain evidence="8 9">RCEF 264</strain>
    </source>
</reference>
<keyword evidence="6 7" id="KW-0472">Membrane</keyword>
<evidence type="ECO:0000256" key="2">
    <source>
        <dbReference type="ARBA" id="ARBA00010050"/>
    </source>
</evidence>
<gene>
    <name evidence="8" type="ORF">SPI_08164</name>
</gene>
<name>A0A167NUP4_9HYPO</name>
<dbReference type="GO" id="GO:0001671">
    <property type="term" value="F:ATPase activator activity"/>
    <property type="evidence" value="ECO:0007669"/>
    <property type="project" value="EnsemblFungi"/>
</dbReference>
<evidence type="ECO:0000256" key="1">
    <source>
        <dbReference type="ARBA" id="ARBA00004170"/>
    </source>
</evidence>
<dbReference type="GO" id="GO:0005829">
    <property type="term" value="C:cytosol"/>
    <property type="evidence" value="ECO:0007669"/>
    <property type="project" value="EnsemblFungi"/>
</dbReference>
<dbReference type="Gene3D" id="1.25.40.10">
    <property type="entry name" value="Tetratricopeptide repeat domain"/>
    <property type="match status" value="1"/>
</dbReference>
<comment type="function">
    <text evidence="7">Required for vesicular transport between the endoplasmic reticulum and the Golgi apparatus.</text>
</comment>
<evidence type="ECO:0000313" key="8">
    <source>
        <dbReference type="EMBL" id="OAA55957.1"/>
    </source>
</evidence>
<dbReference type="GO" id="GO:0035494">
    <property type="term" value="P:SNARE complex disassembly"/>
    <property type="evidence" value="ECO:0007669"/>
    <property type="project" value="EnsemblFungi"/>
</dbReference>
<keyword evidence="3 7" id="KW-0813">Transport</keyword>
<dbReference type="OrthoDB" id="9984275at2759"/>
<dbReference type="GO" id="GO:0048280">
    <property type="term" value="P:vesicle fusion with Golgi apparatus"/>
    <property type="evidence" value="ECO:0007669"/>
    <property type="project" value="EnsemblFungi"/>
</dbReference>
<dbReference type="InterPro" id="IPR000744">
    <property type="entry name" value="NSF_attach"/>
</dbReference>
<keyword evidence="5 7" id="KW-0653">Protein transport</keyword>
<dbReference type="InterPro" id="IPR011990">
    <property type="entry name" value="TPR-like_helical_dom_sf"/>
</dbReference>
<keyword evidence="4 7" id="KW-0931">ER-Golgi transport</keyword>
<comment type="caution">
    <text evidence="8">The sequence shown here is derived from an EMBL/GenBank/DDBJ whole genome shotgun (WGS) entry which is preliminary data.</text>
</comment>
<dbReference type="Pfam" id="PF14938">
    <property type="entry name" value="SNAP"/>
    <property type="match status" value="1"/>
</dbReference>
<dbReference type="GO" id="GO:0006914">
    <property type="term" value="P:autophagy"/>
    <property type="evidence" value="ECO:0007669"/>
    <property type="project" value="EnsemblFungi"/>
</dbReference>
<protein>
    <submittedName>
        <fullName evidence="8">Vesicular-fusion protein sec17</fullName>
    </submittedName>
</protein>
<dbReference type="STRING" id="1081102.A0A167NUP4"/>
<dbReference type="Proteomes" id="UP000076874">
    <property type="component" value="Unassembled WGS sequence"/>
</dbReference>
<evidence type="ECO:0000256" key="4">
    <source>
        <dbReference type="ARBA" id="ARBA00022892"/>
    </source>
</evidence>
<dbReference type="PANTHER" id="PTHR13768:SF8">
    <property type="entry name" value="ALPHA-SOLUBLE NSF ATTACHMENT PROTEIN"/>
    <property type="match status" value="1"/>
</dbReference>
<dbReference type="GO" id="GO:0042144">
    <property type="term" value="P:vacuole fusion, non-autophagic"/>
    <property type="evidence" value="ECO:0007669"/>
    <property type="project" value="EnsemblFungi"/>
</dbReference>
<dbReference type="PANTHER" id="PTHR13768">
    <property type="entry name" value="SOLUBLE NSF ATTACHMENT PROTEIN SNAP"/>
    <property type="match status" value="1"/>
</dbReference>
<dbReference type="PRINTS" id="PR00448">
    <property type="entry name" value="NSFATTACHMNT"/>
</dbReference>
<evidence type="ECO:0000256" key="5">
    <source>
        <dbReference type="ARBA" id="ARBA00022927"/>
    </source>
</evidence>
<keyword evidence="9" id="KW-1185">Reference proteome</keyword>
<dbReference type="GO" id="GO:0019905">
    <property type="term" value="F:syntaxin binding"/>
    <property type="evidence" value="ECO:0007669"/>
    <property type="project" value="TreeGrafter"/>
</dbReference>
<comment type="similarity">
    <text evidence="2 7">Belongs to the SNAP family.</text>
</comment>
<comment type="subcellular location">
    <subcellularLocation>
        <location evidence="1 7">Membrane</location>
        <topology evidence="1 7">Peripheral membrane protein</topology>
    </subcellularLocation>
</comment>
<dbReference type="GO" id="GO:0005483">
    <property type="term" value="F:soluble NSF attachment protein activity"/>
    <property type="evidence" value="ECO:0007669"/>
    <property type="project" value="EnsemblFungi"/>
</dbReference>
<dbReference type="AlphaFoldDB" id="A0A167NUP4"/>
<organism evidence="8 9">
    <name type="scientific">Niveomyces insectorum RCEF 264</name>
    <dbReference type="NCBI Taxonomy" id="1081102"/>
    <lineage>
        <taxon>Eukaryota</taxon>
        <taxon>Fungi</taxon>
        <taxon>Dikarya</taxon>
        <taxon>Ascomycota</taxon>
        <taxon>Pezizomycotina</taxon>
        <taxon>Sordariomycetes</taxon>
        <taxon>Hypocreomycetidae</taxon>
        <taxon>Hypocreales</taxon>
        <taxon>Cordycipitaceae</taxon>
        <taxon>Niveomyces</taxon>
    </lineage>
</organism>
<accession>A0A167NUP4</accession>
<evidence type="ECO:0000256" key="6">
    <source>
        <dbReference type="ARBA" id="ARBA00023136"/>
    </source>
</evidence>
<dbReference type="GO" id="GO:0006886">
    <property type="term" value="P:intracellular protein transport"/>
    <property type="evidence" value="ECO:0007669"/>
    <property type="project" value="UniProtKB-UniRule"/>
</dbReference>
<sequence>MAQDPRALLQKADKTLSSAGAGFGFFGGREQKYMDAADLYIQAANAFRLQRSNIEAGKAFEAAAAVQRNNLKEPDDAANSMADAFKVYRKESPEDAARCLEQAILHYTSRGNFRRAAKQKEDLGEIYEIDLKDKQGSAKLALESYENAAAWYESDGAQALANKNWLKVAELSASNGDFYKAIDLFEKAAEGAITNNLMRYSVKDYFFKAGLCHLATEDIIATQRALEKYPNMDPTFMSTREYQLLVDLTSAVEARDVDKFSESLFNFDKMSKLDRWKTGILLQIKEKIQEADNEFA</sequence>
<dbReference type="SUPFAM" id="SSF48452">
    <property type="entry name" value="TPR-like"/>
    <property type="match status" value="1"/>
</dbReference>
<dbReference type="GO" id="GO:0031201">
    <property type="term" value="C:SNARE complex"/>
    <property type="evidence" value="ECO:0007669"/>
    <property type="project" value="EnsemblFungi"/>
</dbReference>
<dbReference type="GO" id="GO:0005774">
    <property type="term" value="C:vacuolar membrane"/>
    <property type="evidence" value="ECO:0007669"/>
    <property type="project" value="TreeGrafter"/>
</dbReference>
<proteinExistence type="inferred from homology"/>
<evidence type="ECO:0000256" key="7">
    <source>
        <dbReference type="RuleBase" id="RU367013"/>
    </source>
</evidence>
<evidence type="ECO:0000313" key="9">
    <source>
        <dbReference type="Proteomes" id="UP000076874"/>
    </source>
</evidence>